<proteinExistence type="inferred from homology"/>
<gene>
    <name evidence="10" type="ORF">ATJ88_0066</name>
</gene>
<feature type="transmembrane region" description="Helical" evidence="7">
    <location>
        <begin position="210"/>
        <end position="228"/>
    </location>
</feature>
<dbReference type="PANTHER" id="PTHR43731:SF14">
    <property type="entry name" value="PRESENILIN-ASSOCIATED RHOMBOID-LIKE PROTEIN, MITOCHONDRIAL"/>
    <property type="match status" value="1"/>
</dbReference>
<dbReference type="Gene3D" id="1.20.1540.10">
    <property type="entry name" value="Rhomboid-like"/>
    <property type="match status" value="1"/>
</dbReference>
<evidence type="ECO:0000256" key="7">
    <source>
        <dbReference type="SAM" id="Phobius"/>
    </source>
</evidence>
<name>A0A2A9ETD4_9MICO</name>
<dbReference type="Proteomes" id="UP000224130">
    <property type="component" value="Unassembled WGS sequence"/>
</dbReference>
<keyword evidence="3 7" id="KW-0812">Transmembrane</keyword>
<evidence type="ECO:0000259" key="9">
    <source>
        <dbReference type="Pfam" id="PF01694"/>
    </source>
</evidence>
<evidence type="ECO:0000256" key="1">
    <source>
        <dbReference type="ARBA" id="ARBA00004141"/>
    </source>
</evidence>
<dbReference type="GO" id="GO:0016020">
    <property type="term" value="C:membrane"/>
    <property type="evidence" value="ECO:0007669"/>
    <property type="project" value="UniProtKB-SubCell"/>
</dbReference>
<keyword evidence="11" id="KW-1185">Reference proteome</keyword>
<evidence type="ECO:0000259" key="8">
    <source>
        <dbReference type="Pfam" id="PF00643"/>
    </source>
</evidence>
<reference evidence="10 11" key="1">
    <citation type="submission" date="2017-10" db="EMBL/GenBank/DDBJ databases">
        <title>Sequencing the genomes of 1000 actinobacteria strains.</title>
        <authorList>
            <person name="Klenk H.-P."/>
        </authorList>
    </citation>
    <scope>NUCLEOTIDE SEQUENCE [LARGE SCALE GENOMIC DNA]</scope>
    <source>
        <strain evidence="10 11">DSM 21863</strain>
    </source>
</reference>
<keyword evidence="10" id="KW-0645">Protease</keyword>
<dbReference type="AlphaFoldDB" id="A0A2A9ETD4"/>
<dbReference type="InterPro" id="IPR022764">
    <property type="entry name" value="Peptidase_S54_rhomboid_dom"/>
</dbReference>
<dbReference type="GO" id="GO:0004252">
    <property type="term" value="F:serine-type endopeptidase activity"/>
    <property type="evidence" value="ECO:0007669"/>
    <property type="project" value="InterPro"/>
</dbReference>
<dbReference type="OrthoDB" id="9807874at2"/>
<feature type="transmembrane region" description="Helical" evidence="7">
    <location>
        <begin position="116"/>
        <end position="143"/>
    </location>
</feature>
<evidence type="ECO:0000256" key="3">
    <source>
        <dbReference type="ARBA" id="ARBA00022692"/>
    </source>
</evidence>
<keyword evidence="6 7" id="KW-0472">Membrane</keyword>
<feature type="transmembrane region" description="Helical" evidence="7">
    <location>
        <begin position="181"/>
        <end position="203"/>
    </location>
</feature>
<dbReference type="CDD" id="cd19756">
    <property type="entry name" value="Bbox2"/>
    <property type="match status" value="1"/>
</dbReference>
<dbReference type="GO" id="GO:0008270">
    <property type="term" value="F:zinc ion binding"/>
    <property type="evidence" value="ECO:0007669"/>
    <property type="project" value="InterPro"/>
</dbReference>
<dbReference type="InterPro" id="IPR050925">
    <property type="entry name" value="Rhomboid_protease_S54"/>
</dbReference>
<evidence type="ECO:0000256" key="6">
    <source>
        <dbReference type="ARBA" id="ARBA00023136"/>
    </source>
</evidence>
<evidence type="ECO:0000256" key="4">
    <source>
        <dbReference type="ARBA" id="ARBA00022801"/>
    </source>
</evidence>
<dbReference type="InterPro" id="IPR035952">
    <property type="entry name" value="Rhomboid-like_sf"/>
</dbReference>
<comment type="caution">
    <text evidence="10">The sequence shown here is derived from an EMBL/GenBank/DDBJ whole genome shotgun (WGS) entry which is preliminary data.</text>
</comment>
<keyword evidence="5 7" id="KW-1133">Transmembrane helix</keyword>
<dbReference type="InterPro" id="IPR000315">
    <property type="entry name" value="Znf_B-box"/>
</dbReference>
<dbReference type="Pfam" id="PF00643">
    <property type="entry name" value="zf-B_box"/>
    <property type="match status" value="1"/>
</dbReference>
<protein>
    <submittedName>
        <fullName evidence="10">Membrane associated rhomboid family serine protease</fullName>
    </submittedName>
</protein>
<feature type="domain" description="B box-type" evidence="8">
    <location>
        <begin position="14"/>
        <end position="41"/>
    </location>
</feature>
<feature type="domain" description="Peptidase S54 rhomboid" evidence="9">
    <location>
        <begin position="113"/>
        <end position="248"/>
    </location>
</feature>
<keyword evidence="4" id="KW-0378">Hydrolase</keyword>
<feature type="transmembrane region" description="Helical" evidence="7">
    <location>
        <begin position="155"/>
        <end position="175"/>
    </location>
</feature>
<dbReference type="EMBL" id="PDJJ01000001">
    <property type="protein sequence ID" value="PFG41429.1"/>
    <property type="molecule type" value="Genomic_DNA"/>
</dbReference>
<dbReference type="SUPFAM" id="SSF144091">
    <property type="entry name" value="Rhomboid-like"/>
    <property type="match status" value="1"/>
</dbReference>
<comment type="similarity">
    <text evidence="2">Belongs to the peptidase S54 family.</text>
</comment>
<dbReference type="SUPFAM" id="SSF57845">
    <property type="entry name" value="B-box zinc-binding domain"/>
    <property type="match status" value="1"/>
</dbReference>
<evidence type="ECO:0000313" key="10">
    <source>
        <dbReference type="EMBL" id="PFG41429.1"/>
    </source>
</evidence>
<comment type="subcellular location">
    <subcellularLocation>
        <location evidence="1">Membrane</location>
        <topology evidence="1">Multi-pass membrane protein</topology>
    </subcellularLocation>
</comment>
<evidence type="ECO:0000256" key="2">
    <source>
        <dbReference type="ARBA" id="ARBA00009045"/>
    </source>
</evidence>
<dbReference type="GO" id="GO:0006508">
    <property type="term" value="P:proteolysis"/>
    <property type="evidence" value="ECO:0007669"/>
    <property type="project" value="UniProtKB-KW"/>
</dbReference>
<evidence type="ECO:0000313" key="11">
    <source>
        <dbReference type="Proteomes" id="UP000224130"/>
    </source>
</evidence>
<organism evidence="10 11">
    <name type="scientific">Isoptericola jiangsuensis</name>
    <dbReference type="NCBI Taxonomy" id="548579"/>
    <lineage>
        <taxon>Bacteria</taxon>
        <taxon>Bacillati</taxon>
        <taxon>Actinomycetota</taxon>
        <taxon>Actinomycetes</taxon>
        <taxon>Micrococcales</taxon>
        <taxon>Promicromonosporaceae</taxon>
        <taxon>Isoptericola</taxon>
    </lineage>
</organism>
<evidence type="ECO:0000256" key="5">
    <source>
        <dbReference type="ARBA" id="ARBA00022989"/>
    </source>
</evidence>
<feature type="transmembrane region" description="Helical" evidence="7">
    <location>
        <begin position="234"/>
        <end position="252"/>
    </location>
</feature>
<feature type="transmembrane region" description="Helical" evidence="7">
    <location>
        <begin position="259"/>
        <end position="280"/>
    </location>
</feature>
<dbReference type="PANTHER" id="PTHR43731">
    <property type="entry name" value="RHOMBOID PROTEASE"/>
    <property type="match status" value="1"/>
</dbReference>
<accession>A0A2A9ETD4</accession>
<feature type="transmembrane region" description="Helical" evidence="7">
    <location>
        <begin position="78"/>
        <end position="96"/>
    </location>
</feature>
<dbReference type="Pfam" id="PF01694">
    <property type="entry name" value="Rhomboid"/>
    <property type="match status" value="1"/>
</dbReference>
<sequence length="290" mass="31067">MSTPQPAPQQGGEAPVCPRHPDRVAYVRCQRCGRPTCPECQRPAAVGVQCVDCVAQAARSTRSARTLFGATVREGRPVVTLTIIALCAVSWVLQLTTPSWTSQWAFAPWIAQEEPWRFLTAAFLHSRSPLHILFNMYALWLVGPFLEQAFGRARFLALYVLAAVGGSVGVLLLASPYEASWMQAVVGASGAVFGLFGAIIPVLRRMGRDAGQIVVLIAINMALPLFVGGIAWQAHVGGLVVGLVIGAGYAAAPRERQRLVGWALPAVVAVALVGLTVWKYSTVPALINLF</sequence>